<keyword evidence="3" id="KW-1185">Reference proteome</keyword>
<dbReference type="AlphaFoldDB" id="A0AAV2M5Y9"/>
<reference evidence="2 3" key="1">
    <citation type="submission" date="2024-04" db="EMBL/GenBank/DDBJ databases">
        <authorList>
            <person name="Waldvogel A.-M."/>
            <person name="Schoenle A."/>
        </authorList>
    </citation>
    <scope>NUCLEOTIDE SEQUENCE [LARGE SCALE GENOMIC DNA]</scope>
</reference>
<gene>
    <name evidence="2" type="ORF">KC01_LOCUS35649</name>
</gene>
<evidence type="ECO:0000256" key="1">
    <source>
        <dbReference type="SAM" id="MobiDB-lite"/>
    </source>
</evidence>
<accession>A0AAV2M5Y9</accession>
<feature type="region of interest" description="Disordered" evidence="1">
    <location>
        <begin position="1"/>
        <end position="35"/>
    </location>
</feature>
<dbReference type="EMBL" id="OZ035828">
    <property type="protein sequence ID" value="CAL1608786.1"/>
    <property type="molecule type" value="Genomic_DNA"/>
</dbReference>
<dbReference type="Proteomes" id="UP001497482">
    <property type="component" value="Chromosome 6"/>
</dbReference>
<protein>
    <submittedName>
        <fullName evidence="2">Uncharacterized protein</fullName>
    </submittedName>
</protein>
<sequence length="66" mass="7123">MLLQTLSSLASPLPPSVGSFQLPAPPPPEQQSWAGDGVNWAWSCNFWPITAQIRPISSSHSPLLAR</sequence>
<name>A0AAV2M5Y9_KNICA</name>
<evidence type="ECO:0000313" key="3">
    <source>
        <dbReference type="Proteomes" id="UP001497482"/>
    </source>
</evidence>
<organism evidence="2 3">
    <name type="scientific">Knipowitschia caucasica</name>
    <name type="common">Caucasian dwarf goby</name>
    <name type="synonym">Pomatoschistus caucasicus</name>
    <dbReference type="NCBI Taxonomy" id="637954"/>
    <lineage>
        <taxon>Eukaryota</taxon>
        <taxon>Metazoa</taxon>
        <taxon>Chordata</taxon>
        <taxon>Craniata</taxon>
        <taxon>Vertebrata</taxon>
        <taxon>Euteleostomi</taxon>
        <taxon>Actinopterygii</taxon>
        <taxon>Neopterygii</taxon>
        <taxon>Teleostei</taxon>
        <taxon>Neoteleostei</taxon>
        <taxon>Acanthomorphata</taxon>
        <taxon>Gobiaria</taxon>
        <taxon>Gobiiformes</taxon>
        <taxon>Gobioidei</taxon>
        <taxon>Gobiidae</taxon>
        <taxon>Gobiinae</taxon>
        <taxon>Knipowitschia</taxon>
    </lineage>
</organism>
<proteinExistence type="predicted"/>
<evidence type="ECO:0000313" key="2">
    <source>
        <dbReference type="EMBL" id="CAL1608786.1"/>
    </source>
</evidence>
<feature type="compositionally biased region" description="Low complexity" evidence="1">
    <location>
        <begin position="1"/>
        <end position="19"/>
    </location>
</feature>